<gene>
    <name evidence="1" type="ORF">L284_05470</name>
</gene>
<dbReference type="InterPro" id="IPR010845">
    <property type="entry name" value="FlaF"/>
</dbReference>
<dbReference type="Pfam" id="PF07309">
    <property type="entry name" value="FlaF"/>
    <property type="match status" value="1"/>
</dbReference>
<dbReference type="GO" id="GO:0044781">
    <property type="term" value="P:bacterial-type flagellum organization"/>
    <property type="evidence" value="ECO:0007669"/>
    <property type="project" value="InterPro"/>
</dbReference>
<sequence>MSLNAYQRVQQIAATPRRNEYRLMSQITGEMIAARDAGLSGAQLAPALHRNRVAWSTFSSMCAAQGNQLPDDLRARIISIGLWVDKYTSEVITGHDTIDDLIVVNRAIIEGLANENGTGN</sequence>
<dbReference type="eggNOG" id="COG5442">
    <property type="taxonomic scope" value="Bacteria"/>
</dbReference>
<keyword evidence="2" id="KW-1185">Reference proteome</keyword>
<comment type="caution">
    <text evidence="1">The sequence shown here is derived from an EMBL/GenBank/DDBJ whole genome shotgun (WGS) entry which is preliminary data.</text>
</comment>
<proteinExistence type="predicted"/>
<reference evidence="1 2" key="1">
    <citation type="journal article" date="2013" name="Genome Announc.">
        <title>Genome Sequence of Novosphingobium lindaniclasticum LE124T, Isolated from a Hexachlorocyclohexane Dumpsite.</title>
        <authorList>
            <person name="Saxena A."/>
            <person name="Nayyar N."/>
            <person name="Sangwan N."/>
            <person name="Kumari R."/>
            <person name="Khurana J.P."/>
            <person name="Lal R."/>
        </authorList>
    </citation>
    <scope>NUCLEOTIDE SEQUENCE [LARGE SCALE GENOMIC DNA]</scope>
    <source>
        <strain evidence="1 2">LE124</strain>
    </source>
</reference>
<dbReference type="PATRIC" id="fig|1096930.3.peg.1077"/>
<organism evidence="1 2">
    <name type="scientific">Novosphingobium lindaniclasticum LE124</name>
    <dbReference type="NCBI Taxonomy" id="1096930"/>
    <lineage>
        <taxon>Bacteria</taxon>
        <taxon>Pseudomonadati</taxon>
        <taxon>Pseudomonadota</taxon>
        <taxon>Alphaproteobacteria</taxon>
        <taxon>Sphingomonadales</taxon>
        <taxon>Sphingomonadaceae</taxon>
        <taxon>Novosphingobium</taxon>
    </lineage>
</organism>
<dbReference type="AlphaFoldDB" id="T0HYL6"/>
<accession>T0HYL6</accession>
<name>T0HYL6_9SPHN</name>
<protein>
    <recommendedName>
        <fullName evidence="3">Flagellar FlaF family protein</fullName>
    </recommendedName>
</protein>
<dbReference type="RefSeq" id="WP_021233050.1">
    <property type="nucleotide sequence ID" value="NZ_ATHL01000042.1"/>
</dbReference>
<dbReference type="NCBIfam" id="NF009435">
    <property type="entry name" value="PRK12794.1"/>
    <property type="match status" value="1"/>
</dbReference>
<dbReference type="OrthoDB" id="9808944at2"/>
<evidence type="ECO:0000313" key="1">
    <source>
        <dbReference type="EMBL" id="EQB18162.1"/>
    </source>
</evidence>
<dbReference type="EMBL" id="ATHL01000042">
    <property type="protein sequence ID" value="EQB18162.1"/>
    <property type="molecule type" value="Genomic_DNA"/>
</dbReference>
<dbReference type="Proteomes" id="UP000015527">
    <property type="component" value="Unassembled WGS sequence"/>
</dbReference>
<evidence type="ECO:0008006" key="3">
    <source>
        <dbReference type="Google" id="ProtNLM"/>
    </source>
</evidence>
<evidence type="ECO:0000313" key="2">
    <source>
        <dbReference type="Proteomes" id="UP000015527"/>
    </source>
</evidence>